<keyword evidence="1" id="KW-0812">Transmembrane</keyword>
<gene>
    <name evidence="2" type="ORF">FGG08_002759</name>
</gene>
<evidence type="ECO:0000313" key="2">
    <source>
        <dbReference type="EMBL" id="KAH0542899.1"/>
    </source>
</evidence>
<dbReference type="AlphaFoldDB" id="A0A9P8ICC5"/>
<dbReference type="EMBL" id="JAGHQL010000044">
    <property type="protein sequence ID" value="KAH0542899.1"/>
    <property type="molecule type" value="Genomic_DNA"/>
</dbReference>
<proteinExistence type="predicted"/>
<reference evidence="2" key="1">
    <citation type="submission" date="2021-03" db="EMBL/GenBank/DDBJ databases">
        <title>Comparative genomics and phylogenomic investigation of the class Geoglossomycetes provide insights into ecological specialization and systematics.</title>
        <authorList>
            <person name="Melie T."/>
            <person name="Pirro S."/>
            <person name="Miller A.N."/>
            <person name="Quandt A."/>
        </authorList>
    </citation>
    <scope>NUCLEOTIDE SEQUENCE</scope>
    <source>
        <strain evidence="2">GBOQ0MN5Z8</strain>
    </source>
</reference>
<dbReference type="InterPro" id="IPR010721">
    <property type="entry name" value="UstE-like"/>
</dbReference>
<dbReference type="OrthoDB" id="201504at2759"/>
<comment type="caution">
    <text evidence="2">The sequence shown here is derived from an EMBL/GenBank/DDBJ whole genome shotgun (WGS) entry which is preliminary data.</text>
</comment>
<protein>
    <recommendedName>
        <fullName evidence="4">DUF1295-domain-containing protein</fullName>
    </recommendedName>
</protein>
<dbReference type="Proteomes" id="UP000698800">
    <property type="component" value="Unassembled WGS sequence"/>
</dbReference>
<keyword evidence="1" id="KW-0472">Membrane</keyword>
<organism evidence="2 3">
    <name type="scientific">Glutinoglossum americanum</name>
    <dbReference type="NCBI Taxonomy" id="1670608"/>
    <lineage>
        <taxon>Eukaryota</taxon>
        <taxon>Fungi</taxon>
        <taxon>Dikarya</taxon>
        <taxon>Ascomycota</taxon>
        <taxon>Pezizomycotina</taxon>
        <taxon>Geoglossomycetes</taxon>
        <taxon>Geoglossales</taxon>
        <taxon>Geoglossaceae</taxon>
        <taxon>Glutinoglossum</taxon>
    </lineage>
</organism>
<dbReference type="Gene3D" id="1.20.120.1630">
    <property type="match status" value="1"/>
</dbReference>
<keyword evidence="1" id="KW-1133">Transmembrane helix</keyword>
<dbReference type="GO" id="GO:0016020">
    <property type="term" value="C:membrane"/>
    <property type="evidence" value="ECO:0007669"/>
    <property type="project" value="TreeGrafter"/>
</dbReference>
<feature type="transmembrane region" description="Helical" evidence="1">
    <location>
        <begin position="49"/>
        <end position="67"/>
    </location>
</feature>
<name>A0A9P8ICC5_9PEZI</name>
<evidence type="ECO:0000313" key="3">
    <source>
        <dbReference type="Proteomes" id="UP000698800"/>
    </source>
</evidence>
<keyword evidence="3" id="KW-1185">Reference proteome</keyword>
<sequence length="237" mass="26771">MVHTLADCADFSKTVAPFIPQLRSFSLQLVGAWADPQLMKDLYLLTNPLISAFAFSLFLFPIFLLVSEVNRNYSQVDRMWSILPAVYNAHYALWAYLQGPFDIQLLEERRVLKGFGGLSLQAKKGYLKTAKVPTGFEQEDLDRGFVVTGLWSWSRHPNFAAEQVGALSYIILFQASTWFTESISSEKYPEYAEYQRRVGMFLPKLGTSAPGNFTGQTKEDVVKSMADVAKDPIKEKS</sequence>
<evidence type="ECO:0008006" key="4">
    <source>
        <dbReference type="Google" id="ProtNLM"/>
    </source>
</evidence>
<accession>A0A9P8ICC5</accession>
<feature type="transmembrane region" description="Helical" evidence="1">
    <location>
        <begin position="79"/>
        <end position="97"/>
    </location>
</feature>
<dbReference type="PANTHER" id="PTHR32251">
    <property type="entry name" value="3-OXO-5-ALPHA-STEROID 4-DEHYDROGENASE"/>
    <property type="match status" value="1"/>
</dbReference>
<dbReference type="PANTHER" id="PTHR32251:SF23">
    <property type="entry name" value="3-OXO-5-ALPHA-STEROID 4-DEHYDROGENASE (DUF1295)"/>
    <property type="match status" value="1"/>
</dbReference>
<dbReference type="Pfam" id="PF06966">
    <property type="entry name" value="DUF1295"/>
    <property type="match status" value="1"/>
</dbReference>
<evidence type="ECO:0000256" key="1">
    <source>
        <dbReference type="SAM" id="Phobius"/>
    </source>
</evidence>